<feature type="region of interest" description="Disordered" evidence="1">
    <location>
        <begin position="61"/>
        <end position="94"/>
    </location>
</feature>
<comment type="caution">
    <text evidence="2">The sequence shown here is derived from an EMBL/GenBank/DDBJ whole genome shotgun (WGS) entry which is preliminary data.</text>
</comment>
<dbReference type="Proteomes" id="UP000269301">
    <property type="component" value="Unassembled WGS sequence"/>
</dbReference>
<feature type="compositionally biased region" description="Polar residues" evidence="1">
    <location>
        <begin position="76"/>
        <end position="94"/>
    </location>
</feature>
<evidence type="ECO:0000313" key="3">
    <source>
        <dbReference type="Proteomes" id="UP000269301"/>
    </source>
</evidence>
<dbReference type="RefSeq" id="WP_121205822.1">
    <property type="nucleotide sequence ID" value="NZ_RBZP01000022.1"/>
</dbReference>
<proteinExistence type="predicted"/>
<dbReference type="AlphaFoldDB" id="A0A494ZTU2"/>
<feature type="compositionally biased region" description="Low complexity" evidence="1">
    <location>
        <begin position="61"/>
        <end position="75"/>
    </location>
</feature>
<sequence>MNNRGMMTSLLTIGAAGAAIYGITKGVQNGTFQKLPQQVSNAVQNSMNNQTVQQIAEPIQNMMSNQNQTNQTNSSIDIPSDNQIQQHVGSSSLD</sequence>
<name>A0A494ZTU2_9BACI</name>
<keyword evidence="3" id="KW-1185">Reference proteome</keyword>
<dbReference type="EMBL" id="RBZP01000022">
    <property type="protein sequence ID" value="RKQ29668.1"/>
    <property type="molecule type" value="Genomic_DNA"/>
</dbReference>
<accession>A0A494ZTU2</accession>
<dbReference type="OrthoDB" id="2456662at2"/>
<gene>
    <name evidence="2" type="ORF">D8M06_17200</name>
</gene>
<evidence type="ECO:0000313" key="2">
    <source>
        <dbReference type="EMBL" id="RKQ29668.1"/>
    </source>
</evidence>
<evidence type="ECO:0000256" key="1">
    <source>
        <dbReference type="SAM" id="MobiDB-lite"/>
    </source>
</evidence>
<organism evidence="2 3">
    <name type="scientific">Oceanobacillus halophilus</name>
    <dbReference type="NCBI Taxonomy" id="930130"/>
    <lineage>
        <taxon>Bacteria</taxon>
        <taxon>Bacillati</taxon>
        <taxon>Bacillota</taxon>
        <taxon>Bacilli</taxon>
        <taxon>Bacillales</taxon>
        <taxon>Bacillaceae</taxon>
        <taxon>Oceanobacillus</taxon>
    </lineage>
</organism>
<protein>
    <submittedName>
        <fullName evidence="2">Uncharacterized protein</fullName>
    </submittedName>
</protein>
<reference evidence="2 3" key="1">
    <citation type="journal article" date="2016" name="Int. J. Syst. Evol. Microbiol.">
        <title>Oceanobacillus halophilus sp. nov., a novel moderately halophilic bacterium from a hypersaline lake.</title>
        <authorList>
            <person name="Amoozegar M.A."/>
            <person name="Bagheri M."/>
            <person name="Makhdoumi A."/>
            <person name="Nikou M.M."/>
            <person name="Fazeli S.A.S."/>
            <person name="Schumann P."/>
            <person name="Sproer C."/>
            <person name="Sanchez-Porro C."/>
            <person name="Ventosa A."/>
        </authorList>
    </citation>
    <scope>NUCLEOTIDE SEQUENCE [LARGE SCALE GENOMIC DNA]</scope>
    <source>
        <strain evidence="2 3">DSM 23996</strain>
    </source>
</reference>